<protein>
    <recommendedName>
        <fullName evidence="5">Ketoreductase domain-containing protein</fullName>
    </recommendedName>
</protein>
<evidence type="ECO:0000256" key="1">
    <source>
        <dbReference type="ARBA" id="ARBA00006484"/>
    </source>
</evidence>
<dbReference type="Proteomes" id="UP001176521">
    <property type="component" value="Unassembled WGS sequence"/>
</dbReference>
<keyword evidence="7" id="KW-1185">Reference proteome</keyword>
<proteinExistence type="inferred from homology"/>
<keyword evidence="2" id="KW-0521">NADP</keyword>
<dbReference type="PRINTS" id="PR00080">
    <property type="entry name" value="SDRFAMILY"/>
</dbReference>
<dbReference type="InterPro" id="IPR057326">
    <property type="entry name" value="KR_dom"/>
</dbReference>
<dbReference type="PROSITE" id="PS00061">
    <property type="entry name" value="ADH_SHORT"/>
    <property type="match status" value="1"/>
</dbReference>
<sequence>MSSSSTRAQEQQKAALAQTNARLEQLRAQLQARPRSQRLQGKVAIITGAGSLLGIGRATALQFAHEGASHLYLADLDDENLGGLKEAISKAYPDVKVTILALDAADEDAVKSLCDRAVAENGQLDIFFANAGVATGAPLHHTDTEDVDRVLKVNTVSCFHALKYASLAMKVVPPQGKSPSNKTMSGGSIIMTSSVAGLRSGAGSVEYSASKAAVVSLAQTGSWQLSRTGIRVNAICPGLIETGMTSAVFEMARDRGAEGKIGQLNPSGRYGIASEIAYAVTFLASDEASYVNGVALAVDGGLSASHPIVPGKSY</sequence>
<keyword evidence="3" id="KW-0560">Oxidoreductase</keyword>
<comment type="caution">
    <text evidence="6">The sequence shown here is derived from an EMBL/GenBank/DDBJ whole genome shotgun (WGS) entry which is preliminary data.</text>
</comment>
<evidence type="ECO:0000313" key="7">
    <source>
        <dbReference type="Proteomes" id="UP001176521"/>
    </source>
</evidence>
<organism evidence="6 7">
    <name type="scientific">Tilletia horrida</name>
    <dbReference type="NCBI Taxonomy" id="155126"/>
    <lineage>
        <taxon>Eukaryota</taxon>
        <taxon>Fungi</taxon>
        <taxon>Dikarya</taxon>
        <taxon>Basidiomycota</taxon>
        <taxon>Ustilaginomycotina</taxon>
        <taxon>Exobasidiomycetes</taxon>
        <taxon>Tilletiales</taxon>
        <taxon>Tilletiaceae</taxon>
        <taxon>Tilletia</taxon>
    </lineage>
</organism>
<comment type="similarity">
    <text evidence="1">Belongs to the short-chain dehydrogenases/reductases (SDR) family.</text>
</comment>
<evidence type="ECO:0000259" key="5">
    <source>
        <dbReference type="SMART" id="SM00822"/>
    </source>
</evidence>
<evidence type="ECO:0000313" key="6">
    <source>
        <dbReference type="EMBL" id="KAK0537425.1"/>
    </source>
</evidence>
<dbReference type="InterPro" id="IPR002347">
    <property type="entry name" value="SDR_fam"/>
</dbReference>
<dbReference type="FunFam" id="3.40.50.720:FF:000084">
    <property type="entry name" value="Short-chain dehydrogenase reductase"/>
    <property type="match status" value="1"/>
</dbReference>
<dbReference type="PRINTS" id="PR00081">
    <property type="entry name" value="GDHRDH"/>
</dbReference>
<keyword evidence="4" id="KW-0175">Coiled coil</keyword>
<dbReference type="PANTHER" id="PTHR43180">
    <property type="entry name" value="3-OXOACYL-(ACYL-CARRIER-PROTEIN) REDUCTASE (AFU_ORTHOLOGUE AFUA_6G11210)"/>
    <property type="match status" value="1"/>
</dbReference>
<evidence type="ECO:0000256" key="2">
    <source>
        <dbReference type="ARBA" id="ARBA00022857"/>
    </source>
</evidence>
<evidence type="ECO:0000256" key="3">
    <source>
        <dbReference type="ARBA" id="ARBA00023002"/>
    </source>
</evidence>
<dbReference type="GO" id="GO:0016491">
    <property type="term" value="F:oxidoreductase activity"/>
    <property type="evidence" value="ECO:0007669"/>
    <property type="project" value="UniProtKB-KW"/>
</dbReference>
<dbReference type="AlphaFoldDB" id="A0AAN6GEN9"/>
<dbReference type="InterPro" id="IPR036291">
    <property type="entry name" value="NAD(P)-bd_dom_sf"/>
</dbReference>
<feature type="domain" description="Ketoreductase" evidence="5">
    <location>
        <begin position="42"/>
        <end position="238"/>
    </location>
</feature>
<evidence type="ECO:0000256" key="4">
    <source>
        <dbReference type="SAM" id="Coils"/>
    </source>
</evidence>
<reference evidence="6" key="1">
    <citation type="journal article" date="2023" name="PhytoFront">
        <title>Draft Genome Resources of Seven Strains of Tilletia horrida, Causal Agent of Kernel Smut of Rice.</title>
        <authorList>
            <person name="Khanal S."/>
            <person name="Antony Babu S."/>
            <person name="Zhou X.G."/>
        </authorList>
    </citation>
    <scope>NUCLEOTIDE SEQUENCE</scope>
    <source>
        <strain evidence="6">TX3</strain>
    </source>
</reference>
<dbReference type="SUPFAM" id="SSF51735">
    <property type="entry name" value="NAD(P)-binding Rossmann-fold domains"/>
    <property type="match status" value="1"/>
</dbReference>
<dbReference type="SMART" id="SM00822">
    <property type="entry name" value="PKS_KR"/>
    <property type="match status" value="1"/>
</dbReference>
<dbReference type="InterPro" id="IPR020904">
    <property type="entry name" value="Sc_DH/Rdtase_CS"/>
</dbReference>
<feature type="coiled-coil region" evidence="4">
    <location>
        <begin position="6"/>
        <end position="33"/>
    </location>
</feature>
<dbReference type="Pfam" id="PF13561">
    <property type="entry name" value="adh_short_C2"/>
    <property type="match status" value="1"/>
</dbReference>
<accession>A0AAN6GEN9</accession>
<dbReference type="Gene3D" id="3.40.50.720">
    <property type="entry name" value="NAD(P)-binding Rossmann-like Domain"/>
    <property type="match status" value="1"/>
</dbReference>
<dbReference type="PANTHER" id="PTHR43180:SF66">
    <property type="entry name" value="SHORT-CHAIN DEHYDROGENASE_REDUCTASE FAMILY PROTEIN"/>
    <property type="match status" value="1"/>
</dbReference>
<name>A0AAN6GEN9_9BASI</name>
<dbReference type="CDD" id="cd05233">
    <property type="entry name" value="SDR_c"/>
    <property type="match status" value="1"/>
</dbReference>
<dbReference type="EMBL" id="JAPDMQ010000060">
    <property type="protein sequence ID" value="KAK0537425.1"/>
    <property type="molecule type" value="Genomic_DNA"/>
</dbReference>
<gene>
    <name evidence="6" type="ORF">OC842_001637</name>
</gene>